<keyword evidence="1" id="KW-0805">Transcription regulation</keyword>
<evidence type="ECO:0000256" key="3">
    <source>
        <dbReference type="ARBA" id="ARBA00023163"/>
    </source>
</evidence>
<proteinExistence type="predicted"/>
<comment type="caution">
    <text evidence="5">The sequence shown here is derived from an EMBL/GenBank/DDBJ whole genome shotgun (WGS) entry which is preliminary data.</text>
</comment>
<evidence type="ECO:0000313" key="5">
    <source>
        <dbReference type="EMBL" id="MDM1048699.1"/>
    </source>
</evidence>
<dbReference type="PANTHER" id="PTHR43280">
    <property type="entry name" value="ARAC-FAMILY TRANSCRIPTIONAL REGULATOR"/>
    <property type="match status" value="1"/>
</dbReference>
<keyword evidence="2" id="KW-0238">DNA-binding</keyword>
<accession>A0ABT7NN85</accession>
<dbReference type="PRINTS" id="PR00032">
    <property type="entry name" value="HTHARAC"/>
</dbReference>
<dbReference type="RefSeq" id="WP_286651412.1">
    <property type="nucleotide sequence ID" value="NZ_JACAGK010000027.1"/>
</dbReference>
<dbReference type="SUPFAM" id="SSF46689">
    <property type="entry name" value="Homeodomain-like"/>
    <property type="match status" value="2"/>
</dbReference>
<feature type="domain" description="HTH araC/xylS-type" evidence="4">
    <location>
        <begin position="186"/>
        <end position="284"/>
    </location>
</feature>
<evidence type="ECO:0000256" key="1">
    <source>
        <dbReference type="ARBA" id="ARBA00023015"/>
    </source>
</evidence>
<dbReference type="SMART" id="SM00342">
    <property type="entry name" value="HTH_ARAC"/>
    <property type="match status" value="1"/>
</dbReference>
<dbReference type="Gene3D" id="1.10.10.60">
    <property type="entry name" value="Homeodomain-like"/>
    <property type="match status" value="2"/>
</dbReference>
<dbReference type="InterPro" id="IPR009057">
    <property type="entry name" value="Homeodomain-like_sf"/>
</dbReference>
<dbReference type="InterPro" id="IPR014710">
    <property type="entry name" value="RmlC-like_jellyroll"/>
</dbReference>
<gene>
    <name evidence="5" type="ORF">HX018_10650</name>
</gene>
<dbReference type="InterPro" id="IPR018060">
    <property type="entry name" value="HTH_AraC"/>
</dbReference>
<evidence type="ECO:0000256" key="2">
    <source>
        <dbReference type="ARBA" id="ARBA00023125"/>
    </source>
</evidence>
<sequence>MKAIEFRLPKEFDKSFIVFNEKGSHFPCPWHYHPEFEFVLVNRSTGKRMVGDHIGYFEAGDLVLMGPELPHVWVNDNIYLENKHHEAADATVIHFTSDFIGQDIFRIPEFSSLIEILNLSSRGIHIKGKESKSIADIMNNMIFESGLKRLASIFEIFDIICSMRDYDLLASPNFNTNKTSVNSRHSKINNYILRNYHKPITLKEVADEANMATTTFCNFFKEQYRMTFVEYVTQIRIGHFCKLISEDDKSILEAAYICGFNSIANFNRQFKKIKGMSPSEFKRTVDVN</sequence>
<protein>
    <submittedName>
        <fullName evidence="5">AraC family transcriptional regulator</fullName>
    </submittedName>
</protein>
<name>A0ABT7NN85_9SPHI</name>
<dbReference type="InterPro" id="IPR020449">
    <property type="entry name" value="Tscrpt_reg_AraC-type_HTH"/>
</dbReference>
<evidence type="ECO:0000313" key="6">
    <source>
        <dbReference type="Proteomes" id="UP001170954"/>
    </source>
</evidence>
<dbReference type="CDD" id="cd06976">
    <property type="entry name" value="cupin_MtlR-like_N"/>
    <property type="match status" value="1"/>
</dbReference>
<keyword evidence="3" id="KW-0804">Transcription</keyword>
<organism evidence="5 6">
    <name type="scientific">Sphingobacterium hotanense</name>
    <dbReference type="NCBI Taxonomy" id="649196"/>
    <lineage>
        <taxon>Bacteria</taxon>
        <taxon>Pseudomonadati</taxon>
        <taxon>Bacteroidota</taxon>
        <taxon>Sphingobacteriia</taxon>
        <taxon>Sphingobacteriales</taxon>
        <taxon>Sphingobacteriaceae</taxon>
        <taxon>Sphingobacterium</taxon>
    </lineage>
</organism>
<reference evidence="5" key="2">
    <citation type="journal article" date="2022" name="Sci. Total Environ.">
        <title>Prevalence, transmission, and molecular epidemiology of tet(X)-positive bacteria among humans, animals, and environmental niches in China: An epidemiological, and genomic-based study.</title>
        <authorList>
            <person name="Dong N."/>
            <person name="Zeng Y."/>
            <person name="Cai C."/>
            <person name="Sun C."/>
            <person name="Lu J."/>
            <person name="Liu C."/>
            <person name="Zhou H."/>
            <person name="Sun Q."/>
            <person name="Shu L."/>
            <person name="Wang H."/>
            <person name="Wang Y."/>
            <person name="Wang S."/>
            <person name="Wu C."/>
            <person name="Chan E.W."/>
            <person name="Chen G."/>
            <person name="Shen Z."/>
            <person name="Chen S."/>
            <person name="Zhang R."/>
        </authorList>
    </citation>
    <scope>NUCLEOTIDE SEQUENCE</scope>
    <source>
        <strain evidence="5">R1692</strain>
    </source>
</reference>
<dbReference type="PROSITE" id="PS01124">
    <property type="entry name" value="HTH_ARAC_FAMILY_2"/>
    <property type="match status" value="1"/>
</dbReference>
<dbReference type="Gene3D" id="2.60.120.10">
    <property type="entry name" value="Jelly Rolls"/>
    <property type="match status" value="1"/>
</dbReference>
<dbReference type="Pfam" id="PF12833">
    <property type="entry name" value="HTH_18"/>
    <property type="match status" value="1"/>
</dbReference>
<keyword evidence="6" id="KW-1185">Reference proteome</keyword>
<dbReference type="InterPro" id="IPR011051">
    <property type="entry name" value="RmlC_Cupin_sf"/>
</dbReference>
<evidence type="ECO:0000259" key="4">
    <source>
        <dbReference type="PROSITE" id="PS01124"/>
    </source>
</evidence>
<dbReference type="Proteomes" id="UP001170954">
    <property type="component" value="Unassembled WGS sequence"/>
</dbReference>
<dbReference type="PANTHER" id="PTHR43280:SF27">
    <property type="entry name" value="TRANSCRIPTIONAL REGULATOR MTLR"/>
    <property type="match status" value="1"/>
</dbReference>
<reference evidence="5" key="1">
    <citation type="submission" date="2020-06" db="EMBL/GenBank/DDBJ databases">
        <authorList>
            <person name="Dong N."/>
        </authorList>
    </citation>
    <scope>NUCLEOTIDE SEQUENCE</scope>
    <source>
        <strain evidence="5">R1692</strain>
    </source>
</reference>
<dbReference type="SUPFAM" id="SSF51182">
    <property type="entry name" value="RmlC-like cupins"/>
    <property type="match status" value="1"/>
</dbReference>
<dbReference type="EMBL" id="JACAGK010000027">
    <property type="protein sequence ID" value="MDM1048699.1"/>
    <property type="molecule type" value="Genomic_DNA"/>
</dbReference>